<comment type="caution">
    <text evidence="4">The sequence shown here is derived from an EMBL/GenBank/DDBJ whole genome shotgun (WGS) entry which is preliminary data.</text>
</comment>
<proteinExistence type="predicted"/>
<dbReference type="InterPro" id="IPR019734">
    <property type="entry name" value="TPR_rpt"/>
</dbReference>
<dbReference type="PROSITE" id="PS50005">
    <property type="entry name" value="TPR"/>
    <property type="match status" value="1"/>
</dbReference>
<accession>A0ABQ1LCC3</accession>
<dbReference type="InterPro" id="IPR011990">
    <property type="entry name" value="TPR-like_helical_dom_sf"/>
</dbReference>
<protein>
    <recommendedName>
        <fullName evidence="6">Thioredoxin</fullName>
    </recommendedName>
</protein>
<feature type="signal peptide" evidence="3">
    <location>
        <begin position="1"/>
        <end position="20"/>
    </location>
</feature>
<dbReference type="InterPro" id="IPR036249">
    <property type="entry name" value="Thioredoxin-like_sf"/>
</dbReference>
<evidence type="ECO:0000256" key="3">
    <source>
        <dbReference type="SAM" id="SignalP"/>
    </source>
</evidence>
<feature type="repeat" description="TPR" evidence="1">
    <location>
        <begin position="249"/>
        <end position="282"/>
    </location>
</feature>
<organism evidence="4 5">
    <name type="scientific">Marivirga lumbricoides</name>
    <dbReference type="NCBI Taxonomy" id="1046115"/>
    <lineage>
        <taxon>Bacteria</taxon>
        <taxon>Pseudomonadati</taxon>
        <taxon>Bacteroidota</taxon>
        <taxon>Cytophagia</taxon>
        <taxon>Cytophagales</taxon>
        <taxon>Marivirgaceae</taxon>
        <taxon>Marivirga</taxon>
    </lineage>
</organism>
<reference evidence="5" key="1">
    <citation type="journal article" date="2019" name="Int. J. Syst. Evol. Microbiol.">
        <title>The Global Catalogue of Microorganisms (GCM) 10K type strain sequencing project: providing services to taxonomists for standard genome sequencing and annotation.</title>
        <authorList>
            <consortium name="The Broad Institute Genomics Platform"/>
            <consortium name="The Broad Institute Genome Sequencing Center for Infectious Disease"/>
            <person name="Wu L."/>
            <person name="Ma J."/>
        </authorList>
    </citation>
    <scope>NUCLEOTIDE SEQUENCE [LARGE SCALE GENOMIC DNA]</scope>
    <source>
        <strain evidence="5">CGMCC 1.10832</strain>
    </source>
</reference>
<keyword evidence="2" id="KW-0175">Coiled coil</keyword>
<evidence type="ECO:0000256" key="2">
    <source>
        <dbReference type="SAM" id="Coils"/>
    </source>
</evidence>
<dbReference type="EMBL" id="BMEC01000001">
    <property type="protein sequence ID" value="GGC21890.1"/>
    <property type="molecule type" value="Genomic_DNA"/>
</dbReference>
<dbReference type="Gene3D" id="3.40.30.10">
    <property type="entry name" value="Glutaredoxin"/>
    <property type="match status" value="1"/>
</dbReference>
<keyword evidence="5" id="KW-1185">Reference proteome</keyword>
<gene>
    <name evidence="4" type="ORF">GCM10011506_03940</name>
</gene>
<evidence type="ECO:0000256" key="1">
    <source>
        <dbReference type="PROSITE-ProRule" id="PRU00339"/>
    </source>
</evidence>
<feature type="coiled-coil region" evidence="2">
    <location>
        <begin position="282"/>
        <end position="309"/>
    </location>
</feature>
<sequence length="312" mass="36375">MTKYTILLLAFFAFSTQITAQSIQFYESESGDKHIWGPFPIEYLKQDTTYAGWFNESYDAFNMEKTDYKWVKNLKDKQVDIYMATWCGDTKNYVPKFVHMWDKLGLKREQLHFTALHDSDSLYKQGPNGEERGLKIHRVPTFIFKENGKEVGRIVEFPNTDLVTDLAQIALGYPPAPSYRAANYLLNLFEEMPLDSIYKDGNKHFYAAYGKVSKYNELNTLGKVLLESDRLQEALLVYNFNVSFYQYNPYVNKSFAKALDKAGNYPMALQFYETALKIKPEDEEISKEIERLKILVAEQEEKSKSEKKTKEE</sequence>
<dbReference type="Proteomes" id="UP000636010">
    <property type="component" value="Unassembled WGS sequence"/>
</dbReference>
<evidence type="ECO:0008006" key="6">
    <source>
        <dbReference type="Google" id="ProtNLM"/>
    </source>
</evidence>
<dbReference type="RefSeq" id="WP_188460128.1">
    <property type="nucleotide sequence ID" value="NZ_BAABHU010000001.1"/>
</dbReference>
<keyword evidence="3" id="KW-0732">Signal</keyword>
<dbReference type="Gene3D" id="1.25.40.10">
    <property type="entry name" value="Tetratricopeptide repeat domain"/>
    <property type="match status" value="1"/>
</dbReference>
<dbReference type="SUPFAM" id="SSF52833">
    <property type="entry name" value="Thioredoxin-like"/>
    <property type="match status" value="1"/>
</dbReference>
<name>A0ABQ1LCC3_9BACT</name>
<keyword evidence="1" id="KW-0802">TPR repeat</keyword>
<evidence type="ECO:0000313" key="5">
    <source>
        <dbReference type="Proteomes" id="UP000636010"/>
    </source>
</evidence>
<dbReference type="CDD" id="cd02947">
    <property type="entry name" value="TRX_family"/>
    <property type="match status" value="1"/>
</dbReference>
<dbReference type="SUPFAM" id="SSF48452">
    <property type="entry name" value="TPR-like"/>
    <property type="match status" value="1"/>
</dbReference>
<evidence type="ECO:0000313" key="4">
    <source>
        <dbReference type="EMBL" id="GGC21890.1"/>
    </source>
</evidence>
<feature type="chain" id="PRO_5046101480" description="Thioredoxin" evidence="3">
    <location>
        <begin position="21"/>
        <end position="312"/>
    </location>
</feature>